<evidence type="ECO:0000256" key="1">
    <source>
        <dbReference type="ARBA" id="ARBA00023172"/>
    </source>
</evidence>
<gene>
    <name evidence="2" type="ORF">DH17_09490</name>
</gene>
<accession>A0A0B2UG02</accession>
<dbReference type="Proteomes" id="UP000031012">
    <property type="component" value="Unassembled WGS sequence"/>
</dbReference>
<keyword evidence="1" id="KW-0233">DNA recombination</keyword>
<evidence type="ECO:0000313" key="2">
    <source>
        <dbReference type="EMBL" id="KHN68253.1"/>
    </source>
</evidence>
<dbReference type="GO" id="GO:0006310">
    <property type="term" value="P:DNA recombination"/>
    <property type="evidence" value="ECO:0007669"/>
    <property type="project" value="UniProtKB-KW"/>
</dbReference>
<protein>
    <submittedName>
        <fullName evidence="2">Uncharacterized protein</fullName>
    </submittedName>
</protein>
<organism evidence="2 3">
    <name type="scientific">Acinetobacter oleivorans</name>
    <dbReference type="NCBI Taxonomy" id="1148157"/>
    <lineage>
        <taxon>Bacteria</taxon>
        <taxon>Pseudomonadati</taxon>
        <taxon>Pseudomonadota</taxon>
        <taxon>Gammaproteobacteria</taxon>
        <taxon>Moraxellales</taxon>
        <taxon>Moraxellaceae</taxon>
        <taxon>Acinetobacter</taxon>
    </lineage>
</organism>
<dbReference type="EMBL" id="JHQK01000003">
    <property type="protein sequence ID" value="KHN68253.1"/>
    <property type="molecule type" value="Genomic_DNA"/>
</dbReference>
<sequence length="492" mass="57759">MTFTEHNFSISPSQFNELTSFKDKLLSNEIKQHLVIPTRIYAILIKKQEQIFNEYLKYRYKFLHIFRIVFDNDFRQTLKLSYRNIWSYVFDRIKFFGLEEIAKKYKINNMFNLKKYYYSLMELTKLSILLFSGMRMSECLLLPFNALNKILIKNTQVFILNGYTSKFTKIGPMKTVWICSSAVEIAIKVAQEMVKISTFISKIQTKDYSQFPIFYAPKGGTKTNIYKYSVQNKIDFIPTIKFFNLDLNICEYDLEEMKRIELLSDLHERKVKINQPFPLSAHQFRRSLTVYASRSGLVQTPALKGQLKHITEEMTYYYGNNSHLIPNYIFDQTLIDTFNEEKFMESLLSFKEDIIDTEIPLFGAEGTRLQNAKETGNVPLFLTDFKHTEQAIRDGRLSYRRTPLGGCARKEHCDKTAFISITACISCKDAVFSSKSIKALEKTKYHFMSRSFPLNHDDPYKKQLLCEVREIDSILLKYKNRIGVKNVTEIDE</sequence>
<dbReference type="SUPFAM" id="SSF56349">
    <property type="entry name" value="DNA breaking-rejoining enzymes"/>
    <property type="match status" value="1"/>
</dbReference>
<name>A0A0B2UG02_9GAMM</name>
<evidence type="ECO:0000313" key="3">
    <source>
        <dbReference type="Proteomes" id="UP000031012"/>
    </source>
</evidence>
<reference evidence="2 3" key="1">
    <citation type="submission" date="2014-03" db="EMBL/GenBank/DDBJ databases">
        <title>Genome sequence of the diesel-degrader and plant-growth promoter Acinetobacter oleivorans PF-1 isolated from the roots of poplar tree.</title>
        <authorList>
            <person name="Gkorezis P."/>
            <person name="van Hamme J."/>
            <person name="Rineau F."/>
            <person name="Vangronsveld J."/>
            <person name="Francetti A."/>
        </authorList>
    </citation>
    <scope>NUCLEOTIDE SEQUENCE [LARGE SCALE GENOMIC DNA]</scope>
    <source>
        <strain evidence="2 3">PF1</strain>
    </source>
</reference>
<dbReference type="GO" id="GO:0015074">
    <property type="term" value="P:DNA integration"/>
    <property type="evidence" value="ECO:0007669"/>
    <property type="project" value="InterPro"/>
</dbReference>
<dbReference type="Gene3D" id="1.10.443.10">
    <property type="entry name" value="Intergrase catalytic core"/>
    <property type="match status" value="1"/>
</dbReference>
<dbReference type="InterPro" id="IPR013762">
    <property type="entry name" value="Integrase-like_cat_sf"/>
</dbReference>
<dbReference type="AlphaFoldDB" id="A0A0B2UG02"/>
<dbReference type="InterPro" id="IPR011010">
    <property type="entry name" value="DNA_brk_join_enz"/>
</dbReference>
<dbReference type="GO" id="GO:0003677">
    <property type="term" value="F:DNA binding"/>
    <property type="evidence" value="ECO:0007669"/>
    <property type="project" value="InterPro"/>
</dbReference>
<comment type="caution">
    <text evidence="2">The sequence shown here is derived from an EMBL/GenBank/DDBJ whole genome shotgun (WGS) entry which is preliminary data.</text>
</comment>
<proteinExistence type="predicted"/>